<evidence type="ECO:0000313" key="3">
    <source>
        <dbReference type="Proteomes" id="UP000324585"/>
    </source>
</evidence>
<organism evidence="2 3">
    <name type="scientific">Porphyridium purpureum</name>
    <name type="common">Red alga</name>
    <name type="synonym">Porphyridium cruentum</name>
    <dbReference type="NCBI Taxonomy" id="35688"/>
    <lineage>
        <taxon>Eukaryota</taxon>
        <taxon>Rhodophyta</taxon>
        <taxon>Bangiophyceae</taxon>
        <taxon>Porphyridiales</taxon>
        <taxon>Porphyridiaceae</taxon>
        <taxon>Porphyridium</taxon>
    </lineage>
</organism>
<dbReference type="EMBL" id="VRMN01000002">
    <property type="protein sequence ID" value="KAA8497229.1"/>
    <property type="molecule type" value="Genomic_DNA"/>
</dbReference>
<keyword evidence="3" id="KW-1185">Reference proteome</keyword>
<reference evidence="3" key="1">
    <citation type="journal article" date="2019" name="Nat. Commun.">
        <title>Expansion of phycobilisome linker gene families in mesophilic red algae.</title>
        <authorList>
            <person name="Lee J."/>
            <person name="Kim D."/>
            <person name="Bhattacharya D."/>
            <person name="Yoon H.S."/>
        </authorList>
    </citation>
    <scope>NUCLEOTIDE SEQUENCE [LARGE SCALE GENOMIC DNA]</scope>
    <source>
        <strain evidence="3">CCMP 1328</strain>
    </source>
</reference>
<gene>
    <name evidence="2" type="ORF">FVE85_0958</name>
</gene>
<accession>A0A5J4Z030</accession>
<dbReference type="Proteomes" id="UP000324585">
    <property type="component" value="Unassembled WGS sequence"/>
</dbReference>
<protein>
    <submittedName>
        <fullName evidence="2">Uncharacterized protein</fullName>
    </submittedName>
</protein>
<evidence type="ECO:0000313" key="2">
    <source>
        <dbReference type="EMBL" id="KAA8497229.1"/>
    </source>
</evidence>
<feature type="compositionally biased region" description="Low complexity" evidence="1">
    <location>
        <begin position="127"/>
        <end position="136"/>
    </location>
</feature>
<sequence length="154" mass="17989">MERLSGWFTELQNDYEDAKYWAEHYLGVVEDETLLENTIQNESSLTREEALRLWEQGCASSGSANCKEREAMAKRQSRMGDAAIVKNESAQFRFTKQQVNDQRHNEFMNAEENEIFNFNYDSDQKSEGGSSTTSLSEQRRRNVKFNETVTIFRF</sequence>
<evidence type="ECO:0000256" key="1">
    <source>
        <dbReference type="SAM" id="MobiDB-lite"/>
    </source>
</evidence>
<comment type="caution">
    <text evidence="2">The sequence shown here is derived from an EMBL/GenBank/DDBJ whole genome shotgun (WGS) entry which is preliminary data.</text>
</comment>
<name>A0A5J4Z030_PORPP</name>
<feature type="region of interest" description="Disordered" evidence="1">
    <location>
        <begin position="120"/>
        <end position="140"/>
    </location>
</feature>
<proteinExistence type="predicted"/>
<dbReference type="AlphaFoldDB" id="A0A5J4Z030"/>